<sequence length="159" mass="16794">MKQYQNFVCVLSLGFGLSGCGQEFFEIFREDSSASEAGSAPRPAPRPDDTGFEDARTPEDFDTTTAAERQAAAGSASQGERVLGSTVVSLGDPTEAGFWLKTPLVNTARAGRVYYGANGRSVNVDLLPIDGAGSRISLAAMRLLDAPLASLPEVTVYAR</sequence>
<gene>
    <name evidence="2" type="ORF">ACFFUT_17015</name>
</gene>
<protein>
    <recommendedName>
        <fullName evidence="4">D-galactarate dehydratase</fullName>
    </recommendedName>
</protein>
<organism evidence="2 3">
    <name type="scientific">Pseudohalocynthiibacter aestuariivivens</name>
    <dbReference type="NCBI Taxonomy" id="1591409"/>
    <lineage>
        <taxon>Bacteria</taxon>
        <taxon>Pseudomonadati</taxon>
        <taxon>Pseudomonadota</taxon>
        <taxon>Alphaproteobacteria</taxon>
        <taxon>Rhodobacterales</taxon>
        <taxon>Paracoccaceae</taxon>
        <taxon>Pseudohalocynthiibacter</taxon>
    </lineage>
</organism>
<feature type="compositionally biased region" description="Low complexity" evidence="1">
    <location>
        <begin position="64"/>
        <end position="78"/>
    </location>
</feature>
<dbReference type="Proteomes" id="UP001589683">
    <property type="component" value="Unassembled WGS sequence"/>
</dbReference>
<keyword evidence="3" id="KW-1185">Reference proteome</keyword>
<evidence type="ECO:0000256" key="1">
    <source>
        <dbReference type="SAM" id="MobiDB-lite"/>
    </source>
</evidence>
<evidence type="ECO:0000313" key="2">
    <source>
        <dbReference type="EMBL" id="MFB9233497.1"/>
    </source>
</evidence>
<evidence type="ECO:0000313" key="3">
    <source>
        <dbReference type="Proteomes" id="UP001589683"/>
    </source>
</evidence>
<accession>A0ABV5JJ66</accession>
<dbReference type="RefSeq" id="WP_213888404.1">
    <property type="nucleotide sequence ID" value="NZ_JAGFNU010000003.1"/>
</dbReference>
<dbReference type="EMBL" id="JBHMEA010000049">
    <property type="protein sequence ID" value="MFB9233497.1"/>
    <property type="molecule type" value="Genomic_DNA"/>
</dbReference>
<reference evidence="2 3" key="1">
    <citation type="submission" date="2024-09" db="EMBL/GenBank/DDBJ databases">
        <authorList>
            <person name="Sun Q."/>
            <person name="Mori K."/>
        </authorList>
    </citation>
    <scope>NUCLEOTIDE SEQUENCE [LARGE SCALE GENOMIC DNA]</scope>
    <source>
        <strain evidence="2 3">CECT 8726</strain>
    </source>
</reference>
<name>A0ABV5JJ66_9RHOB</name>
<feature type="compositionally biased region" description="Basic and acidic residues" evidence="1">
    <location>
        <begin position="45"/>
        <end position="59"/>
    </location>
</feature>
<comment type="caution">
    <text evidence="2">The sequence shown here is derived from an EMBL/GenBank/DDBJ whole genome shotgun (WGS) entry which is preliminary data.</text>
</comment>
<feature type="region of interest" description="Disordered" evidence="1">
    <location>
        <begin position="32"/>
        <end position="78"/>
    </location>
</feature>
<evidence type="ECO:0008006" key="4">
    <source>
        <dbReference type="Google" id="ProtNLM"/>
    </source>
</evidence>
<proteinExistence type="predicted"/>
<dbReference type="PROSITE" id="PS51257">
    <property type="entry name" value="PROKAR_LIPOPROTEIN"/>
    <property type="match status" value="1"/>
</dbReference>